<proteinExistence type="predicted"/>
<comment type="caution">
    <text evidence="2">The sequence shown here is derived from an EMBL/GenBank/DDBJ whole genome shotgun (WGS) entry which is preliminary data.</text>
</comment>
<dbReference type="Proteomes" id="UP000070533">
    <property type="component" value="Unassembled WGS sequence"/>
</dbReference>
<gene>
    <name evidence="2" type="ORF">HMPREF3226_02812</name>
</gene>
<organism evidence="2 3">
    <name type="scientific">Prevotella corporis</name>
    <dbReference type="NCBI Taxonomy" id="28128"/>
    <lineage>
        <taxon>Bacteria</taxon>
        <taxon>Pseudomonadati</taxon>
        <taxon>Bacteroidota</taxon>
        <taxon>Bacteroidia</taxon>
        <taxon>Bacteroidales</taxon>
        <taxon>Prevotellaceae</taxon>
        <taxon>Prevotella</taxon>
    </lineage>
</organism>
<accession>A0A133PSW5</accession>
<keyword evidence="1" id="KW-1133">Transmembrane helix</keyword>
<feature type="transmembrane region" description="Helical" evidence="1">
    <location>
        <begin position="6"/>
        <end position="26"/>
    </location>
</feature>
<dbReference type="STRING" id="28128.HMPREF3226_02812"/>
<evidence type="ECO:0000256" key="1">
    <source>
        <dbReference type="SAM" id="Phobius"/>
    </source>
</evidence>
<keyword evidence="3" id="KW-1185">Reference proteome</keyword>
<dbReference type="PATRIC" id="fig|28128.5.peg.2898"/>
<evidence type="ECO:0000313" key="2">
    <source>
        <dbReference type="EMBL" id="KXA31961.1"/>
    </source>
</evidence>
<dbReference type="AlphaFoldDB" id="A0A133PSW5"/>
<sequence>MYFSLIQKKVVFFTLTIAFCCFYAFYDSKMIYAIGFSAS</sequence>
<keyword evidence="1" id="KW-0812">Transmembrane</keyword>
<name>A0A133PSW5_9BACT</name>
<dbReference type="EMBL" id="LRQG01000263">
    <property type="protein sequence ID" value="KXA31961.1"/>
    <property type="molecule type" value="Genomic_DNA"/>
</dbReference>
<protein>
    <submittedName>
        <fullName evidence="2">Uncharacterized protein</fullName>
    </submittedName>
</protein>
<reference evidence="3" key="1">
    <citation type="submission" date="2016-01" db="EMBL/GenBank/DDBJ databases">
        <authorList>
            <person name="Mitreva M."/>
            <person name="Pepin K.H."/>
            <person name="Mihindukulasuriya K.A."/>
            <person name="Fulton R."/>
            <person name="Fronick C."/>
            <person name="O'Laughlin M."/>
            <person name="Miner T."/>
            <person name="Herter B."/>
            <person name="Rosa B.A."/>
            <person name="Cordes M."/>
            <person name="Tomlinson C."/>
            <person name="Wollam A."/>
            <person name="Palsikar V.B."/>
            <person name="Mardis E.R."/>
            <person name="Wilson R.K."/>
        </authorList>
    </citation>
    <scope>NUCLEOTIDE SEQUENCE [LARGE SCALE GENOMIC DNA]</scope>
    <source>
        <strain evidence="3">MJR7716</strain>
    </source>
</reference>
<keyword evidence="1" id="KW-0472">Membrane</keyword>
<evidence type="ECO:0000313" key="3">
    <source>
        <dbReference type="Proteomes" id="UP000070533"/>
    </source>
</evidence>